<dbReference type="InterPro" id="IPR037034">
    <property type="entry name" value="RNA_pol_Rpb2_2_sf"/>
</dbReference>
<comment type="catalytic activity">
    <reaction evidence="9">
        <text>RNA(n) + a ribonucleoside 5'-triphosphate = RNA(n+1) + diphosphate</text>
        <dbReference type="Rhea" id="RHEA:21248"/>
        <dbReference type="Rhea" id="RHEA-COMP:14527"/>
        <dbReference type="Rhea" id="RHEA-COMP:17342"/>
        <dbReference type="ChEBI" id="CHEBI:33019"/>
        <dbReference type="ChEBI" id="CHEBI:61557"/>
        <dbReference type="ChEBI" id="CHEBI:140395"/>
        <dbReference type="EC" id="2.7.7.6"/>
    </reaction>
</comment>
<feature type="domain" description="RNA polymerase Rpb2" evidence="13">
    <location>
        <begin position="75"/>
        <end position="209"/>
    </location>
</feature>
<evidence type="ECO:0000259" key="11">
    <source>
        <dbReference type="Pfam" id="PF00562"/>
    </source>
</evidence>
<evidence type="ECO:0000256" key="1">
    <source>
        <dbReference type="ARBA" id="ARBA00004123"/>
    </source>
</evidence>
<dbReference type="InterPro" id="IPR007121">
    <property type="entry name" value="RNA_pol_bsu_CS"/>
</dbReference>
<dbReference type="InterPro" id="IPR009674">
    <property type="entry name" value="Rpa2_dom_4"/>
</dbReference>
<dbReference type="Gene3D" id="3.90.1070.20">
    <property type="match status" value="1"/>
</dbReference>
<evidence type="ECO:0000259" key="16">
    <source>
        <dbReference type="Pfam" id="PF06883"/>
    </source>
</evidence>
<dbReference type="Pfam" id="PF04561">
    <property type="entry name" value="RNA_pol_Rpb2_2"/>
    <property type="match status" value="1"/>
</dbReference>
<comment type="function">
    <text evidence="9">DNA-dependent RNA polymerase catalyzes the transcription of DNA into RNA using the four ribonucleoside triphosphates as substrates.</text>
</comment>
<dbReference type="EC" id="2.7.7.6" evidence="9"/>
<feature type="domain" description="DNA-directed RNA polymerase I subunit RPA2" evidence="16">
    <location>
        <begin position="425"/>
        <end position="483"/>
    </location>
</feature>
<name>A0A7S1KSA6_9EUKA</name>
<dbReference type="Gene3D" id="3.90.1110.10">
    <property type="entry name" value="RNA polymerase Rpb2, domain 2"/>
    <property type="match status" value="1"/>
</dbReference>
<dbReference type="Gene3D" id="3.90.1800.10">
    <property type="entry name" value="RNA polymerase alpha subunit dimerisation domain"/>
    <property type="match status" value="1"/>
</dbReference>
<dbReference type="InterPro" id="IPR007641">
    <property type="entry name" value="RNA_pol_Rpb2_7"/>
</dbReference>
<evidence type="ECO:0000256" key="5">
    <source>
        <dbReference type="ARBA" id="ARBA00022695"/>
    </source>
</evidence>
<dbReference type="Pfam" id="PF04560">
    <property type="entry name" value="RNA_pol_Rpb2_7"/>
    <property type="match status" value="1"/>
</dbReference>
<dbReference type="AlphaFoldDB" id="A0A7S1KSA6"/>
<evidence type="ECO:0000259" key="14">
    <source>
        <dbReference type="Pfam" id="PF04563"/>
    </source>
</evidence>
<dbReference type="EMBL" id="HBGD01008398">
    <property type="protein sequence ID" value="CAD9083654.1"/>
    <property type="molecule type" value="Transcribed_RNA"/>
</dbReference>
<dbReference type="InterPro" id="IPR037033">
    <property type="entry name" value="DNA-dir_RNAP_su2_hyb_sf"/>
</dbReference>
<accession>A0A7S1KSA6</accession>
<evidence type="ECO:0000259" key="12">
    <source>
        <dbReference type="Pfam" id="PF04560"/>
    </source>
</evidence>
<keyword evidence="3 9" id="KW-0240">DNA-directed RNA polymerase</keyword>
<dbReference type="InterPro" id="IPR007644">
    <property type="entry name" value="RNA_pol_bsu_protrusion"/>
</dbReference>
<evidence type="ECO:0000256" key="6">
    <source>
        <dbReference type="ARBA" id="ARBA00023163"/>
    </source>
</evidence>
<dbReference type="GO" id="GO:0000428">
    <property type="term" value="C:DNA-directed RNA polymerase complex"/>
    <property type="evidence" value="ECO:0007669"/>
    <property type="project" value="UniProtKB-KW"/>
</dbReference>
<dbReference type="InterPro" id="IPR007642">
    <property type="entry name" value="RNA_pol_Rpb2_2"/>
</dbReference>
<keyword evidence="6 9" id="KW-0804">Transcription</keyword>
<reference evidence="17" key="1">
    <citation type="submission" date="2021-01" db="EMBL/GenBank/DDBJ databases">
        <authorList>
            <person name="Corre E."/>
            <person name="Pelletier E."/>
            <person name="Niang G."/>
            <person name="Scheremetjew M."/>
            <person name="Finn R."/>
            <person name="Kale V."/>
            <person name="Holt S."/>
            <person name="Cochrane G."/>
            <person name="Meng A."/>
            <person name="Brown T."/>
            <person name="Cohen L."/>
        </authorList>
    </citation>
    <scope>NUCLEOTIDE SEQUENCE</scope>
    <source>
        <strain evidence="17">WS</strain>
    </source>
</reference>
<evidence type="ECO:0000256" key="7">
    <source>
        <dbReference type="ARBA" id="ARBA00023242"/>
    </source>
</evidence>
<feature type="domain" description="RNA polymerase Rpb2" evidence="12">
    <location>
        <begin position="902"/>
        <end position="996"/>
    </location>
</feature>
<dbReference type="InterPro" id="IPR007645">
    <property type="entry name" value="RNA_pol_Rpb2_3"/>
</dbReference>
<dbReference type="GO" id="GO:0032549">
    <property type="term" value="F:ribonucleoside binding"/>
    <property type="evidence" value="ECO:0007669"/>
    <property type="project" value="InterPro"/>
</dbReference>
<dbReference type="Gene3D" id="2.40.50.150">
    <property type="match status" value="1"/>
</dbReference>
<keyword evidence="4 9" id="KW-0808">Transferase</keyword>
<dbReference type="InterPro" id="IPR014724">
    <property type="entry name" value="RNA_pol_RPB2_OB-fold"/>
</dbReference>
<dbReference type="GO" id="GO:0006351">
    <property type="term" value="P:DNA-templated transcription"/>
    <property type="evidence" value="ECO:0007669"/>
    <property type="project" value="InterPro"/>
</dbReference>
<dbReference type="Gene3D" id="2.40.270.10">
    <property type="entry name" value="DNA-directed RNA polymerase, subunit 2, domain 6"/>
    <property type="match status" value="1"/>
</dbReference>
<dbReference type="GO" id="GO:0003677">
    <property type="term" value="F:DNA binding"/>
    <property type="evidence" value="ECO:0007669"/>
    <property type="project" value="InterPro"/>
</dbReference>
<evidence type="ECO:0000256" key="3">
    <source>
        <dbReference type="ARBA" id="ARBA00022478"/>
    </source>
</evidence>
<evidence type="ECO:0000259" key="15">
    <source>
        <dbReference type="Pfam" id="PF04565"/>
    </source>
</evidence>
<protein>
    <recommendedName>
        <fullName evidence="9">DNA-directed RNA polymerase subunit beta</fullName>
        <ecNumber evidence="9">2.7.7.6</ecNumber>
    </recommendedName>
</protein>
<evidence type="ECO:0000256" key="8">
    <source>
        <dbReference type="RuleBase" id="RU000434"/>
    </source>
</evidence>
<evidence type="ECO:0000313" key="17">
    <source>
        <dbReference type="EMBL" id="CAD9083654.1"/>
    </source>
</evidence>
<dbReference type="GO" id="GO:0003899">
    <property type="term" value="F:DNA-directed RNA polymerase activity"/>
    <property type="evidence" value="ECO:0007669"/>
    <property type="project" value="UniProtKB-EC"/>
</dbReference>
<dbReference type="PROSITE" id="PS01166">
    <property type="entry name" value="RNA_POL_BETA"/>
    <property type="match status" value="1"/>
</dbReference>
<dbReference type="InterPro" id="IPR015712">
    <property type="entry name" value="DNA-dir_RNA_pol_su2"/>
</dbReference>
<dbReference type="CDD" id="cd00653">
    <property type="entry name" value="RNA_pol_B_RPB2"/>
    <property type="match status" value="1"/>
</dbReference>
<proteinExistence type="inferred from homology"/>
<dbReference type="Pfam" id="PF06883">
    <property type="entry name" value="RNA_pol_Rpa2_4"/>
    <property type="match status" value="1"/>
</dbReference>
<dbReference type="PANTHER" id="PTHR20856">
    <property type="entry name" value="DNA-DIRECTED RNA POLYMERASE I SUBUNIT 2"/>
    <property type="match status" value="1"/>
</dbReference>
<feature type="domain" description="RNA polymerase beta subunit protrusion" evidence="14">
    <location>
        <begin position="1"/>
        <end position="245"/>
    </location>
</feature>
<dbReference type="Pfam" id="PF00562">
    <property type="entry name" value="RNA_pol_Rpb2_6"/>
    <property type="match status" value="1"/>
</dbReference>
<gene>
    <name evidence="17" type="ORF">PCOS0759_LOCUS6908</name>
</gene>
<dbReference type="Pfam" id="PF04563">
    <property type="entry name" value="RNA_pol_Rpb2_1"/>
    <property type="match status" value="1"/>
</dbReference>
<evidence type="ECO:0000259" key="13">
    <source>
        <dbReference type="Pfam" id="PF04561"/>
    </source>
</evidence>
<evidence type="ECO:0000256" key="4">
    <source>
        <dbReference type="ARBA" id="ARBA00022679"/>
    </source>
</evidence>
<feature type="region of interest" description="Disordered" evidence="10">
    <location>
        <begin position="247"/>
        <end position="272"/>
    </location>
</feature>
<evidence type="ECO:0000256" key="9">
    <source>
        <dbReference type="RuleBase" id="RU363031"/>
    </source>
</evidence>
<organism evidence="17">
    <name type="scientific">Percolomonas cosmopolitus</name>
    <dbReference type="NCBI Taxonomy" id="63605"/>
    <lineage>
        <taxon>Eukaryota</taxon>
        <taxon>Discoba</taxon>
        <taxon>Heterolobosea</taxon>
        <taxon>Tetramitia</taxon>
        <taxon>Eutetramitia</taxon>
        <taxon>Percolomonadidae</taxon>
        <taxon>Percolomonas</taxon>
    </lineage>
</organism>
<sequence length="998" mass="111553">MAALGEEFYEIGGYFVMNGNERVCRMTIAQKRNIPMVMRRSIKSHDKVSPNKVCIRSVKSGYQIIQWLLLDPVGGKLIIRIAVKGDYHIDFFLILKALFNATEKQLCDLLVGNREENPTLFEMFQFLLRNRSPEDRLMSHHEARIELGSRFAKEQSEDPLQSCKTFLDDFLLIHLDNDLDKFNALIFACRRLLLLQVGQIQPDDPDSFHLHEITTPAIVCGTLLQNVLSTALKHSFSYSKKLVSKNEKSSTRKSKSGTEANPAVPKDPNENTIHSPKLWNLVLARCMGNVGPAICTAVSTGNFPVSFVEKVWLNAFSGIFITANRINMLQFMSHFRVAHRGQQFADGKLLEPRRLKPTSWGFICPVHTPDGTLCGLVNHITASTRISDQCNRDLVKNIPRVCKELGMLDDSSPPLVPVLIEGATIGGFPRDQVDEFVQQLRVRKVLGEEIPSTLEIAYHKFSRFDNTQHPYVFLGVSECRLVRPVNYLPLGKIEYISPFEQAHLHICLDKDSFIKGKTTHQESSKTNILSVLGNLTPFSEHNQSPRNIYECGMAKQSMANPMFSADFRSDTKIFKLETPQKPIARTFMQSEIAVDDYAFGTNAIVAVVSHTGHDMEDGMIMCKDSMQRGFAYASVYSTEKATMPSDGSFLTSVDPNTNVDRQFDTVDSHGLPRIGEFIQPSDVFYSRYDVEKGDVKIVPWKQEKTIIIDRVTAVSGEATRGNVGNAQNVKANIMTRLPVPPNIGDKFASRHGQKGICSLLVPAVDMPFSSSGIVPDIIINPNAFPSRMTIGMLIESMAGKSGAIHGTMSDASTFGTSEGFNETHTPVAHFGKKLAHAGYNYFGSEILIDGTTGEEMKAEIFIGIVYYQRLKHMVIDKYQSRSDLGPIDQKTKQPIKGRKRGGGIRFGEMERDALLSHGTAGILRDRLLHCSDDSHAWMCKRCGRFFNVHVFQQGGQKFRVVCSSCKSDRFVDLVQIPAVFTFLVRELAGLGIDLSLKE</sequence>
<dbReference type="Pfam" id="PF04565">
    <property type="entry name" value="RNA_pol_Rpb2_3"/>
    <property type="match status" value="1"/>
</dbReference>
<dbReference type="SUPFAM" id="SSF64484">
    <property type="entry name" value="beta and beta-prime subunits of DNA dependent RNA-polymerase"/>
    <property type="match status" value="1"/>
</dbReference>
<evidence type="ECO:0000256" key="2">
    <source>
        <dbReference type="ARBA" id="ARBA00006835"/>
    </source>
</evidence>
<evidence type="ECO:0000256" key="10">
    <source>
        <dbReference type="SAM" id="MobiDB-lite"/>
    </source>
</evidence>
<dbReference type="GO" id="GO:0005634">
    <property type="term" value="C:nucleus"/>
    <property type="evidence" value="ECO:0007669"/>
    <property type="project" value="UniProtKB-SubCell"/>
</dbReference>
<comment type="similarity">
    <text evidence="2 8">Belongs to the RNA polymerase beta chain family.</text>
</comment>
<feature type="domain" description="DNA-directed RNA polymerase subunit 2 hybrid-binding" evidence="11">
    <location>
        <begin position="534"/>
        <end position="900"/>
    </location>
</feature>
<feature type="domain" description="RNA polymerase Rpb2" evidence="15">
    <location>
        <begin position="322"/>
        <end position="386"/>
    </location>
</feature>
<keyword evidence="7" id="KW-0539">Nucleus</keyword>
<comment type="subcellular location">
    <subcellularLocation>
        <location evidence="1">Nucleus</location>
    </subcellularLocation>
</comment>
<keyword evidence="5 9" id="KW-0548">Nucleotidyltransferase</keyword>
<dbReference type="InterPro" id="IPR007120">
    <property type="entry name" value="DNA-dir_RNAP_su2_dom"/>
</dbReference>
<dbReference type="FunFam" id="2.40.270.10:FF:000011">
    <property type="entry name" value="DNA-directed RNA polymerase subunit beta"/>
    <property type="match status" value="1"/>
</dbReference>